<gene>
    <name evidence="3" type="ORF">bsdcttw_03890</name>
</gene>
<evidence type="ECO:0000256" key="2">
    <source>
        <dbReference type="SAM" id="Phobius"/>
    </source>
</evidence>
<evidence type="ECO:0000313" key="4">
    <source>
        <dbReference type="Proteomes" id="UP000515703"/>
    </source>
</evidence>
<reference evidence="3 4" key="1">
    <citation type="submission" date="2020-08" db="EMBL/GenBank/DDBJ databases">
        <title>Draft genome sequencing of an Anaerocolumna strain isolated from anoxic soil subjected to BSD treatment.</title>
        <authorList>
            <person name="Uek A."/>
            <person name="Tonouchi A."/>
        </authorList>
    </citation>
    <scope>NUCLEOTIDE SEQUENCE [LARGE SCALE GENOMIC DNA]</scope>
    <source>
        <strain evidence="3 4">CTTW</strain>
    </source>
</reference>
<dbReference type="AlphaFoldDB" id="A0A7I8DFS9"/>
<accession>A0A7I8DFS9</accession>
<proteinExistence type="predicted"/>
<evidence type="ECO:0000256" key="1">
    <source>
        <dbReference type="SAM" id="MobiDB-lite"/>
    </source>
</evidence>
<feature type="transmembrane region" description="Helical" evidence="2">
    <location>
        <begin position="214"/>
        <end position="235"/>
    </location>
</feature>
<dbReference type="EMBL" id="AP023368">
    <property type="protein sequence ID" value="BCJ97348.1"/>
    <property type="molecule type" value="Genomic_DNA"/>
</dbReference>
<feature type="compositionally biased region" description="Basic and acidic residues" evidence="1">
    <location>
        <begin position="140"/>
        <end position="166"/>
    </location>
</feature>
<evidence type="ECO:0000313" key="3">
    <source>
        <dbReference type="EMBL" id="BCJ97348.1"/>
    </source>
</evidence>
<keyword evidence="2" id="KW-0812">Transmembrane</keyword>
<dbReference type="KEGG" id="acht:bsdcttw_03890"/>
<protein>
    <submittedName>
        <fullName evidence="3">Uncharacterized protein</fullName>
    </submittedName>
</protein>
<keyword evidence="4" id="KW-1185">Reference proteome</keyword>
<keyword evidence="2" id="KW-1133">Transmembrane helix</keyword>
<sequence length="245" mass="26667">MPKTYLTNRTKYIIALGILFSFFVNVKMVQAGDLNANEAAVVSAAQGVFELNGEKYKVDPTFIQQLSSYLNQDGIDLTAEQKDEAIATMFSNVGQGISEGYLVPAIEGDTDTGSTDSGNGSSTDTVGDGKDSGKSSGDTKQPDKATGTKENDSDNDNKDKKDDKVILNEIRKQPVTVTKTDQDKNKVTVKNEKNNSIVVVNTVIKNTGYDLTTAFIIGIGLLIMLVISIIITLKFRFFRQEEQKS</sequence>
<feature type="compositionally biased region" description="Low complexity" evidence="1">
    <location>
        <begin position="111"/>
        <end position="126"/>
    </location>
</feature>
<keyword evidence="2" id="KW-0472">Membrane</keyword>
<reference evidence="3 4" key="2">
    <citation type="submission" date="2020-08" db="EMBL/GenBank/DDBJ databases">
        <authorList>
            <person name="Ueki A."/>
            <person name="Tonouchi A."/>
        </authorList>
    </citation>
    <scope>NUCLEOTIDE SEQUENCE [LARGE SCALE GENOMIC DNA]</scope>
    <source>
        <strain evidence="3 4">CTTW</strain>
    </source>
</reference>
<dbReference type="Proteomes" id="UP000515703">
    <property type="component" value="Chromosome"/>
</dbReference>
<organism evidence="3 4">
    <name type="scientific">Anaerocolumna chitinilytica</name>
    <dbReference type="NCBI Taxonomy" id="1727145"/>
    <lineage>
        <taxon>Bacteria</taxon>
        <taxon>Bacillati</taxon>
        <taxon>Bacillota</taxon>
        <taxon>Clostridia</taxon>
        <taxon>Lachnospirales</taxon>
        <taxon>Lachnospiraceae</taxon>
        <taxon>Anaerocolumna</taxon>
    </lineage>
</organism>
<feature type="region of interest" description="Disordered" evidence="1">
    <location>
        <begin position="105"/>
        <end position="166"/>
    </location>
</feature>
<name>A0A7I8DFS9_9FIRM</name>
<dbReference type="RefSeq" id="WP_185257785.1">
    <property type="nucleotide sequence ID" value="NZ_AP023368.1"/>
</dbReference>